<accession>A0A061QT87</accession>
<dbReference type="SUPFAM" id="SSF54001">
    <property type="entry name" value="Cysteine proteinases"/>
    <property type="match status" value="1"/>
</dbReference>
<dbReference type="GO" id="GO:0008233">
    <property type="term" value="F:peptidase activity"/>
    <property type="evidence" value="ECO:0007669"/>
    <property type="project" value="UniProtKB-KW"/>
</dbReference>
<dbReference type="GO" id="GO:0006508">
    <property type="term" value="P:proteolysis"/>
    <property type="evidence" value="ECO:0007669"/>
    <property type="project" value="UniProtKB-KW"/>
</dbReference>
<proteinExistence type="predicted"/>
<feature type="non-terminal residue" evidence="2">
    <location>
        <position position="309"/>
    </location>
</feature>
<dbReference type="Pfam" id="PF08246">
    <property type="entry name" value="Inhibitor_I29"/>
    <property type="match status" value="1"/>
</dbReference>
<evidence type="ECO:0000259" key="1">
    <source>
        <dbReference type="SMART" id="SM00848"/>
    </source>
</evidence>
<sequence>MGFRWASPPARQRCPHLAGGTRSIHALRRQQVREPTGWKTRCWNVTGWSPRRPWYEMTVERMALRSARESASGGRRRRKAMWLRSVTHRRPFHPATDSWKRMAVMWAGTMTPARTSPAMLTLPTSVTLQASISWPRQASTRRSGRIARRAGSVQQASGRCCSMCRSRTSEMRKVAAKARIFQGVSLVLHTISILYRKDCTGMTALRFALVVFCLCLSTSSSFGVAKAIPTWRELEGYSFEEYKDHFSKQYESPKEEEVRRQAFDANMVKIRAHNQDPEKTWKMGVNRFTDRLPHELRSANGYQKSLGKS</sequence>
<gene>
    <name evidence="2" type="ORF">TSPGSL018_25737</name>
</gene>
<protein>
    <submittedName>
        <fullName evidence="2">Papain family cysteine protease subfamily protein</fullName>
    </submittedName>
</protein>
<dbReference type="SMART" id="SM00848">
    <property type="entry name" value="Inhibitor_I29"/>
    <property type="match status" value="1"/>
</dbReference>
<keyword evidence="2" id="KW-0645">Protease</keyword>
<keyword evidence="2" id="KW-0378">Hydrolase</keyword>
<feature type="domain" description="Cathepsin propeptide inhibitor" evidence="1">
    <location>
        <begin position="239"/>
        <end position="296"/>
    </location>
</feature>
<dbReference type="EMBL" id="GBEZ01025478">
    <property type="protein sequence ID" value="JAC61610.1"/>
    <property type="molecule type" value="Transcribed_RNA"/>
</dbReference>
<organism evidence="2">
    <name type="scientific">Tetraselmis sp. GSL018</name>
    <dbReference type="NCBI Taxonomy" id="582737"/>
    <lineage>
        <taxon>Eukaryota</taxon>
        <taxon>Viridiplantae</taxon>
        <taxon>Chlorophyta</taxon>
        <taxon>core chlorophytes</taxon>
        <taxon>Chlorodendrophyceae</taxon>
        <taxon>Chlorodendrales</taxon>
        <taxon>Chlorodendraceae</taxon>
        <taxon>Tetraselmis</taxon>
    </lineage>
</organism>
<reference evidence="2" key="1">
    <citation type="submission" date="2014-05" db="EMBL/GenBank/DDBJ databases">
        <title>The transcriptome of the halophilic microalga Tetraselmis sp. GSL018 isolated from the Great Salt Lake, Utah.</title>
        <authorList>
            <person name="Jinkerson R.E."/>
            <person name="D'Adamo S."/>
            <person name="Posewitz M.C."/>
        </authorList>
    </citation>
    <scope>NUCLEOTIDE SEQUENCE</scope>
    <source>
        <strain evidence="2">GSL018</strain>
    </source>
</reference>
<dbReference type="InterPro" id="IPR013201">
    <property type="entry name" value="Prot_inhib_I29"/>
</dbReference>
<dbReference type="AlphaFoldDB" id="A0A061QT87"/>
<dbReference type="Gene3D" id="1.10.287.2250">
    <property type="match status" value="1"/>
</dbReference>
<name>A0A061QT87_9CHLO</name>
<dbReference type="InterPro" id="IPR038765">
    <property type="entry name" value="Papain-like_cys_pep_sf"/>
</dbReference>
<evidence type="ECO:0000313" key="2">
    <source>
        <dbReference type="EMBL" id="JAC61610.1"/>
    </source>
</evidence>